<organism evidence="2 3">
    <name type="scientific">Actinomadura logoneensis</name>
    <dbReference type="NCBI Taxonomy" id="2293572"/>
    <lineage>
        <taxon>Bacteria</taxon>
        <taxon>Bacillati</taxon>
        <taxon>Actinomycetota</taxon>
        <taxon>Actinomycetes</taxon>
        <taxon>Streptosporangiales</taxon>
        <taxon>Thermomonosporaceae</taxon>
        <taxon>Actinomadura</taxon>
    </lineage>
</organism>
<feature type="region of interest" description="Disordered" evidence="1">
    <location>
        <begin position="27"/>
        <end position="92"/>
    </location>
</feature>
<dbReference type="Gene3D" id="3.40.50.1820">
    <property type="entry name" value="alpha/beta hydrolase"/>
    <property type="match status" value="1"/>
</dbReference>
<evidence type="ECO:0000256" key="1">
    <source>
        <dbReference type="SAM" id="MobiDB-lite"/>
    </source>
</evidence>
<dbReference type="InterPro" id="IPR000801">
    <property type="entry name" value="Esterase-like"/>
</dbReference>
<dbReference type="Proteomes" id="UP000261811">
    <property type="component" value="Unassembled WGS sequence"/>
</dbReference>
<dbReference type="AlphaFoldDB" id="A0A372JEW6"/>
<accession>A0A372JEW6</accession>
<keyword evidence="3" id="KW-1185">Reference proteome</keyword>
<dbReference type="EMBL" id="QURH01000901">
    <property type="protein sequence ID" value="RFU37918.1"/>
    <property type="molecule type" value="Genomic_DNA"/>
</dbReference>
<name>A0A372JEW6_9ACTN</name>
<dbReference type="PANTHER" id="PTHR48098:SF1">
    <property type="entry name" value="DIACYLGLYCEROL ACYLTRANSFERASE_MYCOLYLTRANSFERASE AG85A"/>
    <property type="match status" value="1"/>
</dbReference>
<dbReference type="Pfam" id="PF00756">
    <property type="entry name" value="Esterase"/>
    <property type="match status" value="1"/>
</dbReference>
<proteinExistence type="predicted"/>
<sequence length="394" mass="41106">MGAVAVVAAVPTALVLIPWNGPGGSQPAAGNAPLGAQAAASDPKPVKQPPAAPAQGKISKLPTATPSTTSTPVPTAVPTITPSPGGGGDGGLKGWAGADDGAVVTAAKWSGKHQVDLSVKSPALGQTRTVRVLVPTGWKAKTTQTWPTLYALHGGNDTFVSWTRSTDIATVARQWNTIVVMPEGSNGSYTDWYNGGRGGTPRWETFHVSEVRQLVERNLHAGTTRAIIGISSGGQGAVTYAARHPGMFRYTASYSGVLSMLSPGIPALLLYINMRSGTNPLDIWGDPVTARANWMAHDPASLVKRLAGTKVFVSSGNGTPGPLDKPGKSPVDIGYLSETQVLRANGDFVTAAKEAGVPVTADFYGEGSHSWPYWKREMHKNWADIMASIGAKQL</sequence>
<comment type="caution">
    <text evidence="2">The sequence shown here is derived from an EMBL/GenBank/DDBJ whole genome shotgun (WGS) entry which is preliminary data.</text>
</comment>
<dbReference type="PANTHER" id="PTHR48098">
    <property type="entry name" value="ENTEROCHELIN ESTERASE-RELATED"/>
    <property type="match status" value="1"/>
</dbReference>
<dbReference type="InterPro" id="IPR029058">
    <property type="entry name" value="AB_hydrolase_fold"/>
</dbReference>
<evidence type="ECO:0000313" key="3">
    <source>
        <dbReference type="Proteomes" id="UP000261811"/>
    </source>
</evidence>
<dbReference type="SUPFAM" id="SSF53474">
    <property type="entry name" value="alpha/beta-Hydrolases"/>
    <property type="match status" value="1"/>
</dbReference>
<feature type="compositionally biased region" description="Low complexity" evidence="1">
    <location>
        <begin position="27"/>
        <end position="40"/>
    </location>
</feature>
<reference evidence="2 3" key="1">
    <citation type="submission" date="2018-08" db="EMBL/GenBank/DDBJ databases">
        <title>Actinomadura jelena sp. nov., a novel Actinomycete isolated from soil in Chad.</title>
        <authorList>
            <person name="Shi L."/>
        </authorList>
    </citation>
    <scope>NUCLEOTIDE SEQUENCE [LARGE SCALE GENOMIC DNA]</scope>
    <source>
        <strain evidence="2 3">NEAU-G17</strain>
    </source>
</reference>
<gene>
    <name evidence="2" type="ORF">DZF91_30385</name>
</gene>
<protein>
    <submittedName>
        <fullName evidence="2">Esterase family protein</fullName>
    </submittedName>
</protein>
<dbReference type="GO" id="GO:0016747">
    <property type="term" value="F:acyltransferase activity, transferring groups other than amino-acyl groups"/>
    <property type="evidence" value="ECO:0007669"/>
    <property type="project" value="TreeGrafter"/>
</dbReference>
<dbReference type="InterPro" id="IPR050583">
    <property type="entry name" value="Mycobacterial_A85_antigen"/>
</dbReference>
<feature type="compositionally biased region" description="Low complexity" evidence="1">
    <location>
        <begin position="62"/>
        <end position="83"/>
    </location>
</feature>
<evidence type="ECO:0000313" key="2">
    <source>
        <dbReference type="EMBL" id="RFU37918.1"/>
    </source>
</evidence>